<dbReference type="OrthoDB" id="9807519at2"/>
<keyword evidence="6" id="KW-1185">Reference proteome</keyword>
<dbReference type="Pfam" id="PF20578">
    <property type="entry name" value="aBig_2"/>
    <property type="match status" value="2"/>
</dbReference>
<evidence type="ECO:0000256" key="3">
    <source>
        <dbReference type="SAM" id="Phobius"/>
    </source>
</evidence>
<feature type="transmembrane region" description="Helical" evidence="3">
    <location>
        <begin position="1542"/>
        <end position="1561"/>
    </location>
</feature>
<dbReference type="InterPro" id="IPR046780">
    <property type="entry name" value="aBig_2"/>
</dbReference>
<keyword evidence="3" id="KW-1133">Transmembrane helix</keyword>
<evidence type="ECO:0000259" key="4">
    <source>
        <dbReference type="Pfam" id="PF20578"/>
    </source>
</evidence>
<organism evidence="5 6">
    <name type="scientific">Amphibacillus marinus</name>
    <dbReference type="NCBI Taxonomy" id="872970"/>
    <lineage>
        <taxon>Bacteria</taxon>
        <taxon>Bacillati</taxon>
        <taxon>Bacillota</taxon>
        <taxon>Bacilli</taxon>
        <taxon>Bacillales</taxon>
        <taxon>Bacillaceae</taxon>
        <taxon>Amphibacillus</taxon>
    </lineage>
</organism>
<dbReference type="STRING" id="872970.SAMN04488134_10928"/>
<feature type="compositionally biased region" description="Gly residues" evidence="2">
    <location>
        <begin position="1487"/>
        <end position="1507"/>
    </location>
</feature>
<feature type="compositionally biased region" description="Basic and acidic residues" evidence="2">
    <location>
        <begin position="1522"/>
        <end position="1532"/>
    </location>
</feature>
<feature type="domain" description="Atrophied bacterial Ig" evidence="4">
    <location>
        <begin position="424"/>
        <end position="503"/>
    </location>
</feature>
<sequence>MTYFIFLFKKVDGHGFLELNRGEEMKLSYQLFKKLLVVLLIVLIGVSPLQTPLRLLTVTAAAPTITNLPPLDYQEGDGDVQVAPNIEITGGGSYGDGYVRFTITNSEATDQLSVIQSSSPSSEAGIVSIVGTTVYLGEGGSSRVIGTVNATYNGANGQPIQIDFSTPLVNAGFEEDVQRAIITQPSDMGAKHRINGWDITLDKYVVSPLESGTQGTLNPSYNSSFRMQFEVQASQKSTGAYALRLEAEYWVNETRGAFNLVQPNFAVFHGPWAISDSFYAYENDTIALDWSAVNGGDDYDVYAFLVNENTGVETRLFYGRGRTQAWTTTTASIPNDGQYRFKFISGSYDGTGGGLMGASLYIDNIRYFGNVISDVVVQQAARLITYSSNAPRHENTTKTIEIEVKNANEEEVKVTQPIKTEPLIKFADQDDSNHVSKDIELVTETKDGETITWSVDKPEFFDVLTGTITKPSFTTEDETIVLTATIEKDGNKTEKTFTLVIKKGEQAESINLTLQPFSPVKPGYVQLTLPDSLPEENMRYYRVHDQETVPLNQNQMIDPSGWTPLDEQASHELEATNGSYIEVVEVNDQNRVVKSSIVGPTDDGKPLQDAVEAAEQSLNTASDSTTRYESFAFDLTDETYLGLQTSQAELATALDAEPQNKENILMKAASLKQAILALEQLIEQKLLDQVLDEAEVIQQLAKIADARYQAAAGELKEQVYQEFSQAVSELEAKLTADPQNKEDILQQAKQLEEATKALEQASEAKELANALAAAEAALSKGQSAEQRYQNAGGDEETSVYLDYLAVKDILTTAIDTKPLDKQFIQEQTQLLDQAIAQLNAASEAKELANAIEAAETAIELAKQHVERHQSLNGEYASYIFDQTKQATEQLKHELELEQPSTETIIEQTNALLELAQLLDQHNNHFEAAQNAQKVSKAATEAIVNYQAIQGNQTEPTYVNTIQLDKTLTSLLETSTIEQTNEIVQLTNGLAEMTKKLNQEVNQLWKTAIIEQIGEIKTMPMAYLVTNLIEQAKLTQTDRADVFTAFVDKLLSDQPTVKLTRAKDIDLILQAIAKSNKSAAEQELAKKALIGKAILELSAADAPTQKNKFQQQTNQAIDAAILTLTNESNQTEMRTLHELYVDMISLTRDQAFHFADNDTWESITRPFITLNKGNYGSIINWSSTKPEVIGIANGKAITNRQQRDQSSILTATLTNGKQQIEKSFLLIVKSKQIGDKFTEQTLRPVNIGSNSNTKQFAAIERINLLDQSNTQVVNKINKLILTSDMVQEAGAGTIRIFLPNDVINPADELAVEVPANVLAALTGGLEIHTDYGQIYLSAEQIARLQATSNELYFRLVPVNEQGEQIELVNRALNHLPLQQELEQLYGKHGKINILGAPVEIETNYKGFETTIMLPLADVFYDGINLNNLRVYIEHSDGEIVVAEGELVYDEQGNPVGLAFTIEKFSTFTIIELAEEVTTPTDPDEEDGGNGSGGTPPNPGGGNGVGGNEGKASSDQDGDDNITVEDRTSEDSKEALPNTASSTFNWLIAGFVLMVSGVMLKFVKRKKV</sequence>
<dbReference type="EMBL" id="FODJ01000009">
    <property type="protein sequence ID" value="SEO57009.1"/>
    <property type="molecule type" value="Genomic_DNA"/>
</dbReference>
<name>A0A1H8QRY6_9BACI</name>
<protein>
    <submittedName>
        <fullName evidence="5">LPXTG-motif cell wall anchor domain-containing protein</fullName>
    </submittedName>
</protein>
<evidence type="ECO:0000256" key="2">
    <source>
        <dbReference type="SAM" id="MobiDB-lite"/>
    </source>
</evidence>
<proteinExistence type="predicted"/>
<gene>
    <name evidence="5" type="ORF">SAMN04488134_10928</name>
</gene>
<feature type="region of interest" description="Disordered" evidence="2">
    <location>
        <begin position="1474"/>
        <end position="1535"/>
    </location>
</feature>
<feature type="coiled-coil region" evidence="1">
    <location>
        <begin position="824"/>
        <end position="871"/>
    </location>
</feature>
<evidence type="ECO:0000313" key="6">
    <source>
        <dbReference type="Proteomes" id="UP000199300"/>
    </source>
</evidence>
<keyword evidence="3" id="KW-0812">Transmembrane</keyword>
<reference evidence="5 6" key="1">
    <citation type="submission" date="2016-10" db="EMBL/GenBank/DDBJ databases">
        <authorList>
            <person name="de Groot N.N."/>
        </authorList>
    </citation>
    <scope>NUCLEOTIDE SEQUENCE [LARGE SCALE GENOMIC DNA]</scope>
    <source>
        <strain evidence="5 6">CGMCC 1.10434</strain>
    </source>
</reference>
<feature type="coiled-coil region" evidence="1">
    <location>
        <begin position="741"/>
        <end position="771"/>
    </location>
</feature>
<dbReference type="Proteomes" id="UP000199300">
    <property type="component" value="Unassembled WGS sequence"/>
</dbReference>
<dbReference type="NCBIfam" id="TIGR01167">
    <property type="entry name" value="LPXTG_anchor"/>
    <property type="match status" value="1"/>
</dbReference>
<keyword evidence="3" id="KW-0472">Membrane</keyword>
<evidence type="ECO:0000313" key="5">
    <source>
        <dbReference type="EMBL" id="SEO57009.1"/>
    </source>
</evidence>
<keyword evidence="1" id="KW-0175">Coiled coil</keyword>
<feature type="domain" description="Atrophied bacterial Ig" evidence="4">
    <location>
        <begin position="1151"/>
        <end position="1229"/>
    </location>
</feature>
<evidence type="ECO:0000256" key="1">
    <source>
        <dbReference type="SAM" id="Coils"/>
    </source>
</evidence>
<accession>A0A1H8QRY6</accession>